<comment type="similarity">
    <text evidence="3 10">Belongs to the cytochrome P450 family.</text>
</comment>
<sequence length="531" mass="61007">MSVKNHFFGSKIDYKKNLRQIWPSPPRIPILGSLPFIIGKDISQQCWEWRKKYGPIFALKLGTSSESLMVCGAALARELLVIKGYSLKTRQNPLFYAKELRLDEFFPPAMTTTAHVITQRQLLSKAIRESISQGEGNCVDRDSKYFLCQLQKRIKLSPKPDKSVGILETILECSVVCAISLGFGFRWSPQELNSAPEGREVVKLTGKFFEMLESFYEPTIPFSFLVSLLSWRTKRLRREAADVSKRILSVYSLLYERARQSFESENISIENSVAKTLFTSETNADLSDFEKFCLAGVAMASSTTTTSYTIYTIIGCLAAYPEWQNRAHKEIDDYLKTLDSEKDLLLPSTDPEELRNFPIIKAIVDETIRLFPVFPILDRIADDDIALSDGRQINKGQRIFFLYHSINRDTDMFKDPEEFNPNRFLKNKSNYDDFVPKVTWEKYGHSSFSGGRRACPGSQFALHKAMCYISRLLYCYEFKFKNNKVGLENIKAFQTGVERVTHIPDLIFKPRVPNLDKHLEKLSYLEKKAFV</sequence>
<evidence type="ECO:0000256" key="9">
    <source>
        <dbReference type="PIRSR" id="PIRSR602401-1"/>
    </source>
</evidence>
<dbReference type="PANTHER" id="PTHR46300:SF6">
    <property type="entry name" value="CYTOCHROME P450 2C30"/>
    <property type="match status" value="1"/>
</dbReference>
<evidence type="ECO:0000256" key="3">
    <source>
        <dbReference type="ARBA" id="ARBA00010617"/>
    </source>
</evidence>
<proteinExistence type="inferred from homology"/>
<protein>
    <submittedName>
        <fullName evidence="11">Cytochrome P450 monooxygenase</fullName>
    </submittedName>
</protein>
<dbReference type="InterPro" id="IPR017972">
    <property type="entry name" value="Cyt_P450_CS"/>
</dbReference>
<accession>A0AAV0BP69</accession>
<keyword evidence="8 10" id="KW-0503">Monooxygenase</keyword>
<keyword evidence="7 9" id="KW-0408">Iron</keyword>
<evidence type="ECO:0000256" key="2">
    <source>
        <dbReference type="ARBA" id="ARBA00005179"/>
    </source>
</evidence>
<evidence type="ECO:0000313" key="11">
    <source>
        <dbReference type="EMBL" id="CAH7687362.1"/>
    </source>
</evidence>
<evidence type="ECO:0000256" key="1">
    <source>
        <dbReference type="ARBA" id="ARBA00001971"/>
    </source>
</evidence>
<evidence type="ECO:0000256" key="7">
    <source>
        <dbReference type="ARBA" id="ARBA00023004"/>
    </source>
</evidence>
<comment type="cofactor">
    <cofactor evidence="1 9">
        <name>heme</name>
        <dbReference type="ChEBI" id="CHEBI:30413"/>
    </cofactor>
</comment>
<name>A0AAV0BP69_PHAPC</name>
<evidence type="ECO:0000256" key="5">
    <source>
        <dbReference type="ARBA" id="ARBA00022723"/>
    </source>
</evidence>
<organism evidence="11 12">
    <name type="scientific">Phakopsora pachyrhizi</name>
    <name type="common">Asian soybean rust disease fungus</name>
    <dbReference type="NCBI Taxonomy" id="170000"/>
    <lineage>
        <taxon>Eukaryota</taxon>
        <taxon>Fungi</taxon>
        <taxon>Dikarya</taxon>
        <taxon>Basidiomycota</taxon>
        <taxon>Pucciniomycotina</taxon>
        <taxon>Pucciniomycetes</taxon>
        <taxon>Pucciniales</taxon>
        <taxon>Phakopsoraceae</taxon>
        <taxon>Phakopsora</taxon>
    </lineage>
</organism>
<keyword evidence="12" id="KW-1185">Reference proteome</keyword>
<dbReference type="Gene3D" id="1.10.630.10">
    <property type="entry name" value="Cytochrome P450"/>
    <property type="match status" value="1"/>
</dbReference>
<keyword evidence="6 10" id="KW-0560">Oxidoreductase</keyword>
<dbReference type="GO" id="GO:0004497">
    <property type="term" value="F:monooxygenase activity"/>
    <property type="evidence" value="ECO:0007669"/>
    <property type="project" value="UniProtKB-KW"/>
</dbReference>
<evidence type="ECO:0000313" key="12">
    <source>
        <dbReference type="Proteomes" id="UP001153365"/>
    </source>
</evidence>
<dbReference type="Pfam" id="PF00067">
    <property type="entry name" value="p450"/>
    <property type="match status" value="1"/>
</dbReference>
<dbReference type="InterPro" id="IPR001128">
    <property type="entry name" value="Cyt_P450"/>
</dbReference>
<dbReference type="InterPro" id="IPR002401">
    <property type="entry name" value="Cyt_P450_E_grp-I"/>
</dbReference>
<dbReference type="GO" id="GO:0005506">
    <property type="term" value="F:iron ion binding"/>
    <property type="evidence" value="ECO:0007669"/>
    <property type="project" value="InterPro"/>
</dbReference>
<dbReference type="GO" id="GO:0020037">
    <property type="term" value="F:heme binding"/>
    <property type="evidence" value="ECO:0007669"/>
    <property type="project" value="InterPro"/>
</dbReference>
<evidence type="ECO:0000256" key="6">
    <source>
        <dbReference type="ARBA" id="ARBA00023002"/>
    </source>
</evidence>
<evidence type="ECO:0000256" key="4">
    <source>
        <dbReference type="ARBA" id="ARBA00022617"/>
    </source>
</evidence>
<dbReference type="InterPro" id="IPR036396">
    <property type="entry name" value="Cyt_P450_sf"/>
</dbReference>
<comment type="pathway">
    <text evidence="2">Secondary metabolite biosynthesis.</text>
</comment>
<dbReference type="PRINTS" id="PR00463">
    <property type="entry name" value="EP450I"/>
</dbReference>
<keyword evidence="5 9" id="KW-0479">Metal-binding</keyword>
<dbReference type="SUPFAM" id="SSF48264">
    <property type="entry name" value="Cytochrome P450"/>
    <property type="match status" value="1"/>
</dbReference>
<dbReference type="PANTHER" id="PTHR46300">
    <property type="entry name" value="P450, PUTATIVE (EUROFUNG)-RELATED-RELATED"/>
    <property type="match status" value="1"/>
</dbReference>
<dbReference type="Proteomes" id="UP001153365">
    <property type="component" value="Unassembled WGS sequence"/>
</dbReference>
<dbReference type="EMBL" id="CALTRL010005862">
    <property type="protein sequence ID" value="CAH7687362.1"/>
    <property type="molecule type" value="Genomic_DNA"/>
</dbReference>
<dbReference type="AlphaFoldDB" id="A0AAV0BP69"/>
<evidence type="ECO:0000256" key="10">
    <source>
        <dbReference type="RuleBase" id="RU000461"/>
    </source>
</evidence>
<gene>
    <name evidence="11" type="ORF">PPACK8108_LOCUS22141</name>
</gene>
<feature type="binding site" description="axial binding residue" evidence="9">
    <location>
        <position position="455"/>
    </location>
    <ligand>
        <name>heme</name>
        <dbReference type="ChEBI" id="CHEBI:30413"/>
    </ligand>
    <ligandPart>
        <name>Fe</name>
        <dbReference type="ChEBI" id="CHEBI:18248"/>
    </ligandPart>
</feature>
<comment type="caution">
    <text evidence="11">The sequence shown here is derived from an EMBL/GenBank/DDBJ whole genome shotgun (WGS) entry which is preliminary data.</text>
</comment>
<evidence type="ECO:0000256" key="8">
    <source>
        <dbReference type="ARBA" id="ARBA00023033"/>
    </source>
</evidence>
<reference evidence="11" key="1">
    <citation type="submission" date="2022-06" db="EMBL/GenBank/DDBJ databases">
        <authorList>
            <consortium name="SYNGENTA / RWTH Aachen University"/>
        </authorList>
    </citation>
    <scope>NUCLEOTIDE SEQUENCE</scope>
</reference>
<dbReference type="CDD" id="cd00302">
    <property type="entry name" value="cytochrome_P450"/>
    <property type="match status" value="1"/>
</dbReference>
<dbReference type="GO" id="GO:0016705">
    <property type="term" value="F:oxidoreductase activity, acting on paired donors, with incorporation or reduction of molecular oxygen"/>
    <property type="evidence" value="ECO:0007669"/>
    <property type="project" value="InterPro"/>
</dbReference>
<keyword evidence="4 9" id="KW-0349">Heme</keyword>
<dbReference type="InterPro" id="IPR050364">
    <property type="entry name" value="Cytochrome_P450_fung"/>
</dbReference>
<dbReference type="PROSITE" id="PS00086">
    <property type="entry name" value="CYTOCHROME_P450"/>
    <property type="match status" value="1"/>
</dbReference>